<feature type="region of interest" description="Disordered" evidence="1">
    <location>
        <begin position="1"/>
        <end position="46"/>
    </location>
</feature>
<feature type="compositionally biased region" description="Basic and acidic residues" evidence="1">
    <location>
        <begin position="7"/>
        <end position="24"/>
    </location>
</feature>
<accession>A0ABN8IH02</accession>
<gene>
    <name evidence="2" type="ORF">IPOD504_LOCUS9288</name>
</gene>
<feature type="non-terminal residue" evidence="2">
    <location>
        <position position="1"/>
    </location>
</feature>
<keyword evidence="3" id="KW-1185">Reference proteome</keyword>
<proteinExistence type="predicted"/>
<dbReference type="EMBL" id="OW152834">
    <property type="protein sequence ID" value="CAH2056007.1"/>
    <property type="molecule type" value="Genomic_DNA"/>
</dbReference>
<name>A0ABN8IH02_9NEOP</name>
<protein>
    <submittedName>
        <fullName evidence="2">Uncharacterized protein</fullName>
    </submittedName>
</protein>
<dbReference type="Proteomes" id="UP000837857">
    <property type="component" value="Chromosome 22"/>
</dbReference>
<evidence type="ECO:0000313" key="3">
    <source>
        <dbReference type="Proteomes" id="UP000837857"/>
    </source>
</evidence>
<sequence>SVVAVRASREGRWGAGEGQRRRAAADASAPGASTRRAALASTRVLL</sequence>
<reference evidence="2" key="1">
    <citation type="submission" date="2022-03" db="EMBL/GenBank/DDBJ databases">
        <authorList>
            <person name="Martin H S."/>
        </authorList>
    </citation>
    <scope>NUCLEOTIDE SEQUENCE</scope>
</reference>
<evidence type="ECO:0000313" key="2">
    <source>
        <dbReference type="EMBL" id="CAH2056007.1"/>
    </source>
</evidence>
<feature type="compositionally biased region" description="Low complexity" evidence="1">
    <location>
        <begin position="25"/>
        <end position="46"/>
    </location>
</feature>
<feature type="non-terminal residue" evidence="2">
    <location>
        <position position="46"/>
    </location>
</feature>
<organism evidence="2 3">
    <name type="scientific">Iphiclides podalirius</name>
    <name type="common">scarce swallowtail</name>
    <dbReference type="NCBI Taxonomy" id="110791"/>
    <lineage>
        <taxon>Eukaryota</taxon>
        <taxon>Metazoa</taxon>
        <taxon>Ecdysozoa</taxon>
        <taxon>Arthropoda</taxon>
        <taxon>Hexapoda</taxon>
        <taxon>Insecta</taxon>
        <taxon>Pterygota</taxon>
        <taxon>Neoptera</taxon>
        <taxon>Endopterygota</taxon>
        <taxon>Lepidoptera</taxon>
        <taxon>Glossata</taxon>
        <taxon>Ditrysia</taxon>
        <taxon>Papilionoidea</taxon>
        <taxon>Papilionidae</taxon>
        <taxon>Papilioninae</taxon>
        <taxon>Iphiclides</taxon>
    </lineage>
</organism>
<evidence type="ECO:0000256" key="1">
    <source>
        <dbReference type="SAM" id="MobiDB-lite"/>
    </source>
</evidence>